<sequence>MNIDSYSFYDNYSGHPVGALKAVVDGLRQSKDSLIYLVGDSSLDNKYWFGYQERAVNGYETLLQPAFSRCDVAHHVNRELATRDPSRACVNAAVEASSLNGRSMGFLQEHDCLVRDTIRPEDVLVVSVGGNDIALTPVLCTCFNVVPLLCFGACCGSLIDRCTCACPPDVYTPLCGYSDCGCCCCGLPGCLVGLCGFPPGLGYFVDLFGNRVRSYVSRIVAKTKPKLVVICMIYFLDVHGRGSWADATLSLLGYNCAPHLLQKAIRTVFEYGTKRISIPGTKVLPFALYDVIDGTDTNDFVQRVEPSVQGGSKMAAALVDAILNAEAVAAAAQEGGR</sequence>
<dbReference type="AlphaFoldDB" id="A0AAD7U6S6"/>
<dbReference type="EMBL" id="JAQMWT010000574">
    <property type="protein sequence ID" value="KAJ8599276.1"/>
    <property type="molecule type" value="Genomic_DNA"/>
</dbReference>
<evidence type="ECO:0000313" key="1">
    <source>
        <dbReference type="EMBL" id="KAJ8599276.1"/>
    </source>
</evidence>
<name>A0AAD7U6S6_9STRA</name>
<organism evidence="1 2">
    <name type="scientific">Chrysophaeum taylorii</name>
    <dbReference type="NCBI Taxonomy" id="2483200"/>
    <lineage>
        <taxon>Eukaryota</taxon>
        <taxon>Sar</taxon>
        <taxon>Stramenopiles</taxon>
        <taxon>Ochrophyta</taxon>
        <taxon>Pelagophyceae</taxon>
        <taxon>Pelagomonadales</taxon>
        <taxon>Pelagomonadaceae</taxon>
        <taxon>Chrysophaeum</taxon>
    </lineage>
</organism>
<comment type="caution">
    <text evidence="1">The sequence shown here is derived from an EMBL/GenBank/DDBJ whole genome shotgun (WGS) entry which is preliminary data.</text>
</comment>
<protein>
    <submittedName>
        <fullName evidence="1">Uncharacterized protein</fullName>
    </submittedName>
</protein>
<gene>
    <name evidence="1" type="ORF">CTAYLR_006793</name>
</gene>
<proteinExistence type="predicted"/>
<reference evidence="1" key="1">
    <citation type="submission" date="2023-01" db="EMBL/GenBank/DDBJ databases">
        <title>Metagenome sequencing of chrysophaentin producing Chrysophaeum taylorii.</title>
        <authorList>
            <person name="Davison J."/>
            <person name="Bewley C."/>
        </authorList>
    </citation>
    <scope>NUCLEOTIDE SEQUENCE</scope>
    <source>
        <strain evidence="1">NIES-1699</strain>
    </source>
</reference>
<dbReference type="SUPFAM" id="SSF52266">
    <property type="entry name" value="SGNH hydrolase"/>
    <property type="match status" value="1"/>
</dbReference>
<accession>A0AAD7U6S6</accession>
<evidence type="ECO:0000313" key="2">
    <source>
        <dbReference type="Proteomes" id="UP001230188"/>
    </source>
</evidence>
<dbReference type="Proteomes" id="UP001230188">
    <property type="component" value="Unassembled WGS sequence"/>
</dbReference>
<keyword evidence="2" id="KW-1185">Reference proteome</keyword>